<dbReference type="InterPro" id="IPR029026">
    <property type="entry name" value="tRNA_m1G_MTases_N"/>
</dbReference>
<keyword evidence="6" id="KW-0949">S-adenosyl-L-methionine</keyword>
<evidence type="ECO:0000256" key="3">
    <source>
        <dbReference type="ARBA" id="ARBA00022552"/>
    </source>
</evidence>
<evidence type="ECO:0000256" key="4">
    <source>
        <dbReference type="ARBA" id="ARBA00022603"/>
    </source>
</evidence>
<comment type="caution">
    <text evidence="10">The sequence shown here is derived from an EMBL/GenBank/DDBJ whole genome shotgun (WGS) entry which is preliminary data.</text>
</comment>
<dbReference type="EMBL" id="AUPL01001261">
    <property type="protein sequence ID" value="ESL10998.1"/>
    <property type="molecule type" value="Genomic_DNA"/>
</dbReference>
<dbReference type="SUPFAM" id="SSF75217">
    <property type="entry name" value="alpha/beta knot"/>
    <property type="match status" value="1"/>
</dbReference>
<dbReference type="GO" id="GO:0032040">
    <property type="term" value="C:small-subunit processome"/>
    <property type="evidence" value="ECO:0007669"/>
    <property type="project" value="TreeGrafter"/>
</dbReference>
<dbReference type="GO" id="GO:0019843">
    <property type="term" value="F:rRNA binding"/>
    <property type="evidence" value="ECO:0007669"/>
    <property type="project" value="UniProtKB-KW"/>
</dbReference>
<dbReference type="PANTHER" id="PTHR12636:SF5">
    <property type="entry name" value="RIBOSOMAL RNA SMALL SUBUNIT METHYLTRANSFERASE NEP1"/>
    <property type="match status" value="1"/>
</dbReference>
<feature type="region of interest" description="Disordered" evidence="9">
    <location>
        <begin position="15"/>
        <end position="44"/>
    </location>
</feature>
<evidence type="ECO:0000256" key="1">
    <source>
        <dbReference type="ARBA" id="ARBA00008115"/>
    </source>
</evidence>
<evidence type="ECO:0000313" key="11">
    <source>
        <dbReference type="Proteomes" id="UP000031737"/>
    </source>
</evidence>
<evidence type="ECO:0000256" key="9">
    <source>
        <dbReference type="SAM" id="MobiDB-lite"/>
    </source>
</evidence>
<dbReference type="Pfam" id="PF03587">
    <property type="entry name" value="EMG1"/>
    <property type="match status" value="1"/>
</dbReference>
<evidence type="ECO:0008006" key="12">
    <source>
        <dbReference type="Google" id="ProtNLM"/>
    </source>
</evidence>
<evidence type="ECO:0000256" key="5">
    <source>
        <dbReference type="ARBA" id="ARBA00022679"/>
    </source>
</evidence>
<name>A0A061J6F4_TRYRA</name>
<sequence length="292" mass="31084">MCVPPSLLRQLIVGDMPQPDSARPARHPAKRPRSVGGRPGARTDVYRPLRYTEPAAQTATSAFCERAVVVILEKAGLLLGRDGVVDAYDRAANTEIANASLKDVRPDIVHQCLLALFDSELGSQRRLRVYISLFARSGRTIEVSPALRPPRTFRRFKGLVAALLRDGEVRSVDGTVLMKILPGSVAPVVPYGAPVIGLTNAVAAPVRTATQLAREALAAPVDDKLQGGVKSVAGFFCISCTDEVDLDGVDYVTQQVCLSAYPTTAHVMCARICEGFTRAAKASAATGMGSGE</sequence>
<dbReference type="VEuPathDB" id="TriTrypDB:TRSC58_01261"/>
<evidence type="ECO:0000313" key="10">
    <source>
        <dbReference type="EMBL" id="ESL10998.1"/>
    </source>
</evidence>
<evidence type="ECO:0000256" key="6">
    <source>
        <dbReference type="ARBA" id="ARBA00022691"/>
    </source>
</evidence>
<dbReference type="InterPro" id="IPR029028">
    <property type="entry name" value="Alpha/beta_knot_MTases"/>
</dbReference>
<evidence type="ECO:0000256" key="8">
    <source>
        <dbReference type="ARBA" id="ARBA00022884"/>
    </source>
</evidence>
<keyword evidence="3" id="KW-0698">rRNA processing</keyword>
<keyword evidence="4" id="KW-0489">Methyltransferase</keyword>
<reference evidence="10 11" key="1">
    <citation type="submission" date="2013-07" db="EMBL/GenBank/DDBJ databases">
        <authorList>
            <person name="Stoco P.H."/>
            <person name="Wagner G."/>
            <person name="Gerber A."/>
            <person name="Zaha A."/>
            <person name="Thompson C."/>
            <person name="Bartholomeu D.C."/>
            <person name="Luckemeyer D.D."/>
            <person name="Bahia D."/>
            <person name="Loreto E."/>
            <person name="Prestes E.B."/>
            <person name="Lima F.M."/>
            <person name="Rodrigues-Luiz G."/>
            <person name="Vallejo G.A."/>
            <person name="Filho J.F."/>
            <person name="Monteiro K.M."/>
            <person name="Tyler K.M."/>
            <person name="de Almeida L.G."/>
            <person name="Ortiz M.F."/>
            <person name="Siervo M.A."/>
            <person name="de Moraes M.H."/>
            <person name="Cunha O.L."/>
            <person name="Mendonca-Neto R."/>
            <person name="Silva R."/>
            <person name="Teixeira S.M."/>
            <person name="Murta S.M."/>
            <person name="Sincero T.C."/>
            <person name="Mendes T.A."/>
            <person name="Urmenyi T.P."/>
            <person name="Silva V.G."/>
            <person name="da Rocha W.D."/>
            <person name="Andersson B."/>
            <person name="Romanha A.J."/>
            <person name="Steindel M."/>
            <person name="de Vasconcelos A.T."/>
            <person name="Grisard E.C."/>
        </authorList>
    </citation>
    <scope>NUCLEOTIDE SEQUENCE [LARGE SCALE GENOMIC DNA]</scope>
    <source>
        <strain evidence="10 11">SC58</strain>
    </source>
</reference>
<proteinExistence type="inferred from homology"/>
<dbReference type="GO" id="GO:0070475">
    <property type="term" value="P:rRNA base methylation"/>
    <property type="evidence" value="ECO:0007669"/>
    <property type="project" value="InterPro"/>
</dbReference>
<dbReference type="AlphaFoldDB" id="A0A061J6F4"/>
<dbReference type="OrthoDB" id="269804at2759"/>
<dbReference type="InterPro" id="IPR005304">
    <property type="entry name" value="Rbsml_bgen_MeTrfase_EMG1/NEP1"/>
</dbReference>
<organism evidence="10 11">
    <name type="scientific">Trypanosoma rangeli SC58</name>
    <dbReference type="NCBI Taxonomy" id="429131"/>
    <lineage>
        <taxon>Eukaryota</taxon>
        <taxon>Discoba</taxon>
        <taxon>Euglenozoa</taxon>
        <taxon>Kinetoplastea</taxon>
        <taxon>Metakinetoplastina</taxon>
        <taxon>Trypanosomatida</taxon>
        <taxon>Trypanosomatidae</taxon>
        <taxon>Trypanosoma</taxon>
        <taxon>Herpetosoma</taxon>
    </lineage>
</organism>
<protein>
    <recommendedName>
        <fullName evidence="12">EMG1/NEP1 methyltransferase</fullName>
    </recommendedName>
</protein>
<keyword evidence="7" id="KW-0699">rRNA-binding</keyword>
<keyword evidence="5" id="KW-0808">Transferase</keyword>
<dbReference type="PANTHER" id="PTHR12636">
    <property type="entry name" value="NEP1/MRA1"/>
    <property type="match status" value="1"/>
</dbReference>
<dbReference type="GO" id="GO:0070037">
    <property type="term" value="F:rRNA (pseudouridine) methyltransferase activity"/>
    <property type="evidence" value="ECO:0007669"/>
    <property type="project" value="InterPro"/>
</dbReference>
<gene>
    <name evidence="10" type="ORF">TRSC58_01261</name>
</gene>
<keyword evidence="2" id="KW-0690">Ribosome biogenesis</keyword>
<keyword evidence="8" id="KW-0694">RNA-binding</keyword>
<feature type="compositionally biased region" description="Basic residues" evidence="9">
    <location>
        <begin position="24"/>
        <end position="33"/>
    </location>
</feature>
<comment type="similarity">
    <text evidence="1">Belongs to the class IV-like SAM-binding methyltransferase superfamily. RNA methyltransferase NEP1 family.</text>
</comment>
<keyword evidence="11" id="KW-1185">Reference proteome</keyword>
<dbReference type="Gene3D" id="3.40.1280.10">
    <property type="match status" value="1"/>
</dbReference>
<accession>A0A061J6F4</accession>
<evidence type="ECO:0000256" key="7">
    <source>
        <dbReference type="ARBA" id="ARBA00022730"/>
    </source>
</evidence>
<evidence type="ECO:0000256" key="2">
    <source>
        <dbReference type="ARBA" id="ARBA00022517"/>
    </source>
</evidence>
<dbReference type="Proteomes" id="UP000031737">
    <property type="component" value="Unassembled WGS sequence"/>
</dbReference>